<keyword evidence="3" id="KW-0539">Nucleus</keyword>
<name>A0A7S3FDN9_9EUKA</name>
<dbReference type="GO" id="GO:0070628">
    <property type="term" value="F:proteasome binding"/>
    <property type="evidence" value="ECO:0007669"/>
    <property type="project" value="TreeGrafter"/>
</dbReference>
<dbReference type="AlphaFoldDB" id="A0A7S3FDN9"/>
<dbReference type="GO" id="GO:0031965">
    <property type="term" value="C:nuclear membrane"/>
    <property type="evidence" value="ECO:0007669"/>
    <property type="project" value="TreeGrafter"/>
</dbReference>
<evidence type="ECO:0000313" key="5">
    <source>
        <dbReference type="EMBL" id="CAE0141896.1"/>
    </source>
</evidence>
<gene>
    <name evidence="5" type="ORF">HERI1096_LOCUS34051</name>
</gene>
<dbReference type="PANTHER" id="PTHR28032:SF1">
    <property type="entry name" value="FI02826P"/>
    <property type="match status" value="1"/>
</dbReference>
<dbReference type="Gene3D" id="1.20.58.1590">
    <property type="entry name" value="Tethering factor for nuclear proteasome Cut8/Sts1"/>
    <property type="match status" value="1"/>
</dbReference>
<feature type="region of interest" description="Disordered" evidence="4">
    <location>
        <begin position="1"/>
        <end position="20"/>
    </location>
</feature>
<evidence type="ECO:0000256" key="4">
    <source>
        <dbReference type="SAM" id="MobiDB-lite"/>
    </source>
</evidence>
<dbReference type="GO" id="GO:0031144">
    <property type="term" value="P:proteasome localization"/>
    <property type="evidence" value="ECO:0007669"/>
    <property type="project" value="InterPro"/>
</dbReference>
<comment type="similarity">
    <text evidence="2">Belongs to the cut8/STS1 family.</text>
</comment>
<accession>A0A7S3FDN9</accession>
<dbReference type="InterPro" id="IPR038422">
    <property type="entry name" value="Cut8/Sts1_sf"/>
</dbReference>
<comment type="subcellular location">
    <subcellularLocation>
        <location evidence="1">Nucleus</location>
    </subcellularLocation>
</comment>
<sequence>MGTRERGRPYYFSGDAPPPEATFRSERIESTRLTFGATPATLRGAVEKSFRRAHEAAANSKAQKAFRPETKALMQRLQVLEQAQLAQMICSLVDGGHVADEAVVKLIPSADLDPMLKECEKLVNAIRRALPNSRWGSCTDHFGYKRCASAVNTAKRKLLEGAKQFKGAKQWSTAKEYSERALPIARDMVVFDCVDDNGARNTVISELQKLQQEAEAQMKSVTMVD</sequence>
<dbReference type="GO" id="GO:0071630">
    <property type="term" value="P:nuclear protein quality control by the ubiquitin-proteasome system"/>
    <property type="evidence" value="ECO:0007669"/>
    <property type="project" value="InterPro"/>
</dbReference>
<evidence type="ECO:0000256" key="3">
    <source>
        <dbReference type="ARBA" id="ARBA00023242"/>
    </source>
</evidence>
<proteinExistence type="inferred from homology"/>
<organism evidence="5">
    <name type="scientific">Haptolina ericina</name>
    <dbReference type="NCBI Taxonomy" id="156174"/>
    <lineage>
        <taxon>Eukaryota</taxon>
        <taxon>Haptista</taxon>
        <taxon>Haptophyta</taxon>
        <taxon>Prymnesiophyceae</taxon>
        <taxon>Prymnesiales</taxon>
        <taxon>Prymnesiaceae</taxon>
        <taxon>Haptolina</taxon>
    </lineage>
</organism>
<dbReference type="PANTHER" id="PTHR28032">
    <property type="entry name" value="FI02826P"/>
    <property type="match status" value="1"/>
</dbReference>
<reference evidence="5" key="1">
    <citation type="submission" date="2021-01" db="EMBL/GenBank/DDBJ databases">
        <authorList>
            <person name="Corre E."/>
            <person name="Pelletier E."/>
            <person name="Niang G."/>
            <person name="Scheremetjew M."/>
            <person name="Finn R."/>
            <person name="Kale V."/>
            <person name="Holt S."/>
            <person name="Cochrane G."/>
            <person name="Meng A."/>
            <person name="Brown T."/>
            <person name="Cohen L."/>
        </authorList>
    </citation>
    <scope>NUCLEOTIDE SEQUENCE</scope>
    <source>
        <strain evidence="5">CCMP281</strain>
    </source>
</reference>
<dbReference type="Pfam" id="PF08559">
    <property type="entry name" value="Cut8"/>
    <property type="match status" value="1"/>
</dbReference>
<evidence type="ECO:0000256" key="2">
    <source>
        <dbReference type="ARBA" id="ARBA00006199"/>
    </source>
</evidence>
<dbReference type="InterPro" id="IPR013868">
    <property type="entry name" value="Cut8/Sts1_fam"/>
</dbReference>
<evidence type="ECO:0000256" key="1">
    <source>
        <dbReference type="ARBA" id="ARBA00004123"/>
    </source>
</evidence>
<protein>
    <submittedName>
        <fullName evidence="5">Uncharacterized protein</fullName>
    </submittedName>
</protein>
<dbReference type="EMBL" id="HBHX01061620">
    <property type="protein sequence ID" value="CAE0141896.1"/>
    <property type="molecule type" value="Transcribed_RNA"/>
</dbReference>